<keyword evidence="1" id="KW-0472">Membrane</keyword>
<dbReference type="Proteomes" id="UP000275777">
    <property type="component" value="Chromosome"/>
</dbReference>
<evidence type="ECO:0000256" key="1">
    <source>
        <dbReference type="SAM" id="Phobius"/>
    </source>
</evidence>
<name>A0A447TJH9_CHRVL</name>
<protein>
    <submittedName>
        <fullName evidence="2">Uncharacterized protein conserved in bacteria</fullName>
    </submittedName>
</protein>
<dbReference type="AlphaFoldDB" id="A0A447TJH9"/>
<keyword evidence="1" id="KW-0812">Transmembrane</keyword>
<dbReference type="EMBL" id="LR134182">
    <property type="protein sequence ID" value="VEB45033.1"/>
    <property type="molecule type" value="Genomic_DNA"/>
</dbReference>
<proteinExistence type="predicted"/>
<organism evidence="2 3">
    <name type="scientific">Chromobacterium violaceum</name>
    <dbReference type="NCBI Taxonomy" id="536"/>
    <lineage>
        <taxon>Bacteria</taxon>
        <taxon>Pseudomonadati</taxon>
        <taxon>Pseudomonadota</taxon>
        <taxon>Betaproteobacteria</taxon>
        <taxon>Neisseriales</taxon>
        <taxon>Chromobacteriaceae</taxon>
        <taxon>Chromobacterium</taxon>
    </lineage>
</organism>
<sequence>MADAGEWHINADEPTALEYGSEFKSAEQRQNYYAPDAYRSSDHDPLYVDLQLVPIAGADEVALGMLGLAGFLAWRRRR</sequence>
<keyword evidence="1" id="KW-1133">Transmembrane helix</keyword>
<reference evidence="2 3" key="1">
    <citation type="submission" date="2018-12" db="EMBL/GenBank/DDBJ databases">
        <authorList>
            <consortium name="Pathogen Informatics"/>
        </authorList>
    </citation>
    <scope>NUCLEOTIDE SEQUENCE [LARGE SCALE GENOMIC DNA]</scope>
    <source>
        <strain evidence="2 3">NCTC9695</strain>
    </source>
</reference>
<evidence type="ECO:0000313" key="2">
    <source>
        <dbReference type="EMBL" id="VEB45033.1"/>
    </source>
</evidence>
<gene>
    <name evidence="2" type="ORF">NCTC9695_05538</name>
</gene>
<accession>A0A447TJH9</accession>
<evidence type="ECO:0000313" key="3">
    <source>
        <dbReference type="Proteomes" id="UP000275777"/>
    </source>
</evidence>
<feature type="transmembrane region" description="Helical" evidence="1">
    <location>
        <begin position="52"/>
        <end position="74"/>
    </location>
</feature>